<dbReference type="PRINTS" id="PR00625">
    <property type="entry name" value="JDOMAIN"/>
</dbReference>
<evidence type="ECO:0000313" key="3">
    <source>
        <dbReference type="EMBL" id="CAD8834111.1"/>
    </source>
</evidence>
<dbReference type="Gene3D" id="3.40.30.10">
    <property type="entry name" value="Glutaredoxin"/>
    <property type="match status" value="2"/>
</dbReference>
<dbReference type="CDD" id="cd06257">
    <property type="entry name" value="DnaJ"/>
    <property type="match status" value="1"/>
</dbReference>
<dbReference type="GO" id="GO:0036498">
    <property type="term" value="P:IRE1-mediated unfolded protein response"/>
    <property type="evidence" value="ECO:0007669"/>
    <property type="project" value="TreeGrafter"/>
</dbReference>
<evidence type="ECO:0000256" key="1">
    <source>
        <dbReference type="SAM" id="SignalP"/>
    </source>
</evidence>
<reference evidence="3" key="1">
    <citation type="submission" date="2021-01" db="EMBL/GenBank/DDBJ databases">
        <authorList>
            <person name="Corre E."/>
            <person name="Pelletier E."/>
            <person name="Niang G."/>
            <person name="Scheremetjew M."/>
            <person name="Finn R."/>
            <person name="Kale V."/>
            <person name="Holt S."/>
            <person name="Cochrane G."/>
            <person name="Meng A."/>
            <person name="Brown T."/>
            <person name="Cohen L."/>
        </authorList>
    </citation>
    <scope>NUCLEOTIDE SEQUENCE</scope>
</reference>
<dbReference type="AlphaFoldDB" id="A0A7S1EZF9"/>
<dbReference type="SUPFAM" id="SSF46565">
    <property type="entry name" value="Chaperone J-domain"/>
    <property type="match status" value="1"/>
</dbReference>
<feature type="chain" id="PRO_5030537791" description="J domain-containing protein" evidence="1">
    <location>
        <begin position="16"/>
        <end position="374"/>
    </location>
</feature>
<dbReference type="PROSITE" id="PS50076">
    <property type="entry name" value="DNAJ_2"/>
    <property type="match status" value="1"/>
</dbReference>
<organism evidence="3">
    <name type="scientific">Noctiluca scintillans</name>
    <name type="common">Sea sparkle</name>
    <name type="synonym">Red tide dinoflagellate</name>
    <dbReference type="NCBI Taxonomy" id="2966"/>
    <lineage>
        <taxon>Eukaryota</taxon>
        <taxon>Sar</taxon>
        <taxon>Alveolata</taxon>
        <taxon>Dinophyceae</taxon>
        <taxon>Noctilucales</taxon>
        <taxon>Noctilucaceae</taxon>
        <taxon>Noctiluca</taxon>
    </lineage>
</organism>
<keyword evidence="1" id="KW-0732">Signal</keyword>
<dbReference type="Pfam" id="PF00226">
    <property type="entry name" value="DnaJ"/>
    <property type="match status" value="1"/>
</dbReference>
<dbReference type="GO" id="GO:0005788">
    <property type="term" value="C:endoplasmic reticulum lumen"/>
    <property type="evidence" value="ECO:0007669"/>
    <property type="project" value="TreeGrafter"/>
</dbReference>
<dbReference type="CDD" id="cd02961">
    <property type="entry name" value="PDI_a_family"/>
    <property type="match status" value="2"/>
</dbReference>
<dbReference type="PANTHER" id="PTHR44340:SF1">
    <property type="entry name" value="DNAJ HOMOLOG SUBFAMILY C MEMBER 10"/>
    <property type="match status" value="1"/>
</dbReference>
<feature type="signal peptide" evidence="1">
    <location>
        <begin position="1"/>
        <end position="15"/>
    </location>
</feature>
<evidence type="ECO:0000259" key="2">
    <source>
        <dbReference type="PROSITE" id="PS50076"/>
    </source>
</evidence>
<dbReference type="EMBL" id="HBFQ01012090">
    <property type="protein sequence ID" value="CAD8834111.1"/>
    <property type="molecule type" value="Transcribed_RNA"/>
</dbReference>
<accession>A0A7S1EZF9</accession>
<gene>
    <name evidence="3" type="ORF">NSCI0253_LOCUS8459</name>
</gene>
<dbReference type="GO" id="GO:0015035">
    <property type="term" value="F:protein-disulfide reductase activity"/>
    <property type="evidence" value="ECO:0007669"/>
    <property type="project" value="TreeGrafter"/>
</dbReference>
<protein>
    <recommendedName>
        <fullName evidence="2">J domain-containing protein</fullName>
    </recommendedName>
</protein>
<proteinExistence type="predicted"/>
<sequence length="374" mass="42521">MRILLLLGVAVHTHAANYYEVLGLTSDATQQDVRKQFRKLSVQMHPDKNPSTNTPEGRAAYARVQEAHEWLSSDDKRQLYDLYGEWNDNDRARGHRFAGRHNVQFFRDEPLIRDIRTEAQATKVFGLQTERSYLIMLYAPWLSSSMEATDVYRKVAHNLHDETGDNGVRLGAVNCESKLQQFCLRYGRLHNQFDLPVVLLLDPTDGLIDRYRGRMAATEIAEYVTATDQGMRHVHKLDDTAFQNIISSSDFWLVFFCTQREPLCVELKPVFKRLAYSARHAAKVGLVNCRERTGLDGYLELEPLCTDQGVQEVPVLMAFRRGREETEGGEVIQLLPGEHEQSMLAGPLIALQAMEAVLRLSAHNEVPTAAHSEL</sequence>
<dbReference type="InterPro" id="IPR052460">
    <property type="entry name" value="ER_disulfide_reductase"/>
</dbReference>
<dbReference type="GO" id="GO:0051787">
    <property type="term" value="F:misfolded protein binding"/>
    <property type="evidence" value="ECO:0007669"/>
    <property type="project" value="TreeGrafter"/>
</dbReference>
<name>A0A7S1EZF9_NOCSC</name>
<dbReference type="InterPro" id="IPR036249">
    <property type="entry name" value="Thioredoxin-like_sf"/>
</dbReference>
<dbReference type="SMART" id="SM00271">
    <property type="entry name" value="DnaJ"/>
    <property type="match status" value="1"/>
</dbReference>
<dbReference type="InterPro" id="IPR036869">
    <property type="entry name" value="J_dom_sf"/>
</dbReference>
<dbReference type="GO" id="GO:0016671">
    <property type="term" value="F:oxidoreductase activity, acting on a sulfur group of donors, disulfide as acceptor"/>
    <property type="evidence" value="ECO:0007669"/>
    <property type="project" value="TreeGrafter"/>
</dbReference>
<dbReference type="InterPro" id="IPR001623">
    <property type="entry name" value="DnaJ_domain"/>
</dbReference>
<dbReference type="SUPFAM" id="SSF52833">
    <property type="entry name" value="Thioredoxin-like"/>
    <property type="match status" value="2"/>
</dbReference>
<dbReference type="Gene3D" id="1.10.287.110">
    <property type="entry name" value="DnaJ domain"/>
    <property type="match status" value="1"/>
</dbReference>
<dbReference type="PANTHER" id="PTHR44340">
    <property type="entry name" value="DNAJ HOMOLOG SUBFAMILY C MEMBER 10"/>
    <property type="match status" value="1"/>
</dbReference>
<feature type="domain" description="J" evidence="2">
    <location>
        <begin position="17"/>
        <end position="84"/>
    </location>
</feature>